<evidence type="ECO:0000313" key="2">
    <source>
        <dbReference type="EMBL" id="TNN68527.1"/>
    </source>
</evidence>
<dbReference type="AlphaFoldDB" id="A0A4Z2HS43"/>
<feature type="region of interest" description="Disordered" evidence="1">
    <location>
        <begin position="1"/>
        <end position="70"/>
    </location>
</feature>
<protein>
    <submittedName>
        <fullName evidence="2">Uncharacterized protein</fullName>
    </submittedName>
</protein>
<dbReference type="EMBL" id="SRLO01000189">
    <property type="protein sequence ID" value="TNN68527.1"/>
    <property type="molecule type" value="Genomic_DNA"/>
</dbReference>
<keyword evidence="3" id="KW-1185">Reference proteome</keyword>
<feature type="compositionally biased region" description="Basic and acidic residues" evidence="1">
    <location>
        <begin position="1"/>
        <end position="13"/>
    </location>
</feature>
<name>A0A4Z2HS43_9TELE</name>
<evidence type="ECO:0000313" key="3">
    <source>
        <dbReference type="Proteomes" id="UP000314294"/>
    </source>
</evidence>
<accession>A0A4Z2HS43</accession>
<evidence type="ECO:0000256" key="1">
    <source>
        <dbReference type="SAM" id="MobiDB-lite"/>
    </source>
</evidence>
<proteinExistence type="predicted"/>
<feature type="region of interest" description="Disordered" evidence="1">
    <location>
        <begin position="167"/>
        <end position="204"/>
    </location>
</feature>
<feature type="compositionally biased region" description="Basic and acidic residues" evidence="1">
    <location>
        <begin position="32"/>
        <end position="57"/>
    </location>
</feature>
<organism evidence="2 3">
    <name type="scientific">Liparis tanakae</name>
    <name type="common">Tanaka's snailfish</name>
    <dbReference type="NCBI Taxonomy" id="230148"/>
    <lineage>
        <taxon>Eukaryota</taxon>
        <taxon>Metazoa</taxon>
        <taxon>Chordata</taxon>
        <taxon>Craniata</taxon>
        <taxon>Vertebrata</taxon>
        <taxon>Euteleostomi</taxon>
        <taxon>Actinopterygii</taxon>
        <taxon>Neopterygii</taxon>
        <taxon>Teleostei</taxon>
        <taxon>Neoteleostei</taxon>
        <taxon>Acanthomorphata</taxon>
        <taxon>Eupercaria</taxon>
        <taxon>Perciformes</taxon>
        <taxon>Cottioidei</taxon>
        <taxon>Cottales</taxon>
        <taxon>Liparidae</taxon>
        <taxon>Liparis</taxon>
    </lineage>
</organism>
<sequence length="526" mass="58204">MSPGKTKDEKEKPGLLLTRRSVYLDARLSSSGEHRLNRADRRPLTSDLSQRDQRPERGQSPGPDGLNHDTMHRHLRTDAAVVPGAPEHRRACPVAVTSPLGAPTLRLAERAWHLSYLPSHKQATVQHVPTLGLQLLDSSSWTPALGLQQYLITGQIPEAVLTHSRRGQSRSFTAISKMDPRACSRSQPEPRTSDRGGALAERRPETEPLACFRGEFMWLFAAWQPAAVLTADTAMRHFEHGELDQLPHCDVLTPSEHPKHRAGVFLSGGPTFRQCLKLYEGVLSQPSPCSSLRLQKSSARSYKKRCLCMGLKRASSFMRVGPFLWLIHTLKEPCINTRPSSQMSPCGGGGGRYAIYRDIGSRSEPQKSYSCNLVPRNLSRKKYLTLTCSGGVMTASYSMARRSGPELSIAGAASRNLSILVLLHQLIGQQIRSIITPRLGLKRGVERVTEVAKLVAALHDESRGVVVAGRQLVSVEDDDLSSRHHLLMEETRDENTKDTREEESINVDTLWSRRLPGPLAQTLCAG</sequence>
<comment type="caution">
    <text evidence="2">The sequence shown here is derived from an EMBL/GenBank/DDBJ whole genome shotgun (WGS) entry which is preliminary data.</text>
</comment>
<dbReference type="Proteomes" id="UP000314294">
    <property type="component" value="Unassembled WGS sequence"/>
</dbReference>
<reference evidence="2 3" key="1">
    <citation type="submission" date="2019-03" db="EMBL/GenBank/DDBJ databases">
        <title>First draft genome of Liparis tanakae, snailfish: a comprehensive survey of snailfish specific genes.</title>
        <authorList>
            <person name="Kim W."/>
            <person name="Song I."/>
            <person name="Jeong J.-H."/>
            <person name="Kim D."/>
            <person name="Kim S."/>
            <person name="Ryu S."/>
            <person name="Song J.Y."/>
            <person name="Lee S.K."/>
        </authorList>
    </citation>
    <scope>NUCLEOTIDE SEQUENCE [LARGE SCALE GENOMIC DNA]</scope>
    <source>
        <tissue evidence="2">Muscle</tissue>
    </source>
</reference>
<gene>
    <name evidence="2" type="ORF">EYF80_021312</name>
</gene>